<dbReference type="InterPro" id="IPR036236">
    <property type="entry name" value="Znf_C2H2_sf"/>
</dbReference>
<name>A0A8H5LUK3_9AGAR</name>
<reference evidence="14 15" key="1">
    <citation type="journal article" date="2020" name="ISME J.">
        <title>Uncovering the hidden diversity of litter-decomposition mechanisms in mushroom-forming fungi.</title>
        <authorList>
            <person name="Floudas D."/>
            <person name="Bentzer J."/>
            <person name="Ahren D."/>
            <person name="Johansson T."/>
            <person name="Persson P."/>
            <person name="Tunlid A."/>
        </authorList>
    </citation>
    <scope>NUCLEOTIDE SEQUENCE [LARGE SCALE GENOMIC DNA]</scope>
    <source>
        <strain evidence="14 15">CBS 291.85</strain>
    </source>
</reference>
<evidence type="ECO:0000256" key="1">
    <source>
        <dbReference type="ARBA" id="ARBA00004123"/>
    </source>
</evidence>
<keyword evidence="8" id="KW-0238">DNA-binding</keyword>
<evidence type="ECO:0000256" key="6">
    <source>
        <dbReference type="ARBA" id="ARBA00022833"/>
    </source>
</evidence>
<keyword evidence="5 11" id="KW-0863">Zinc-finger</keyword>
<keyword evidence="7" id="KW-0805">Transcription regulation</keyword>
<keyword evidence="15" id="KW-1185">Reference proteome</keyword>
<dbReference type="OrthoDB" id="654211at2759"/>
<dbReference type="SUPFAM" id="SSF57667">
    <property type="entry name" value="beta-beta-alpha zinc fingers"/>
    <property type="match status" value="1"/>
</dbReference>
<evidence type="ECO:0000313" key="14">
    <source>
        <dbReference type="EMBL" id="KAF5369876.1"/>
    </source>
</evidence>
<dbReference type="Proteomes" id="UP000559256">
    <property type="component" value="Unassembled WGS sequence"/>
</dbReference>
<dbReference type="GO" id="GO:0005634">
    <property type="term" value="C:nucleus"/>
    <property type="evidence" value="ECO:0007669"/>
    <property type="project" value="UniProtKB-SubCell"/>
</dbReference>
<accession>A0A8H5LUK3</accession>
<keyword evidence="10" id="KW-0539">Nucleus</keyword>
<gene>
    <name evidence="14" type="ORF">D9758_001072</name>
</gene>
<evidence type="ECO:0000256" key="7">
    <source>
        <dbReference type="ARBA" id="ARBA00023015"/>
    </source>
</evidence>
<dbReference type="InterPro" id="IPR013087">
    <property type="entry name" value="Znf_C2H2_type"/>
</dbReference>
<evidence type="ECO:0000256" key="12">
    <source>
        <dbReference type="SAM" id="MobiDB-lite"/>
    </source>
</evidence>
<evidence type="ECO:0000256" key="4">
    <source>
        <dbReference type="ARBA" id="ARBA00022737"/>
    </source>
</evidence>
<dbReference type="FunFam" id="3.30.160.60:FF:000075">
    <property type="entry name" value="Putative zinc finger protein 536"/>
    <property type="match status" value="1"/>
</dbReference>
<comment type="similarity">
    <text evidence="2">Belongs to the krueppel C2H2-type zinc-finger protein family.</text>
</comment>
<dbReference type="GO" id="GO:0008270">
    <property type="term" value="F:zinc ion binding"/>
    <property type="evidence" value="ECO:0007669"/>
    <property type="project" value="UniProtKB-KW"/>
</dbReference>
<evidence type="ECO:0000256" key="3">
    <source>
        <dbReference type="ARBA" id="ARBA00022723"/>
    </source>
</evidence>
<comment type="caution">
    <text evidence="14">The sequence shown here is derived from an EMBL/GenBank/DDBJ whole genome shotgun (WGS) entry which is preliminary data.</text>
</comment>
<feature type="compositionally biased region" description="Polar residues" evidence="12">
    <location>
        <begin position="101"/>
        <end position="129"/>
    </location>
</feature>
<evidence type="ECO:0000256" key="11">
    <source>
        <dbReference type="PROSITE-ProRule" id="PRU00042"/>
    </source>
</evidence>
<comment type="subcellular location">
    <subcellularLocation>
        <location evidence="1">Nucleus</location>
    </subcellularLocation>
</comment>
<keyword evidence="3" id="KW-0479">Metal-binding</keyword>
<feature type="region of interest" description="Disordered" evidence="12">
    <location>
        <begin position="314"/>
        <end position="342"/>
    </location>
</feature>
<evidence type="ECO:0000313" key="15">
    <source>
        <dbReference type="Proteomes" id="UP000559256"/>
    </source>
</evidence>
<dbReference type="SMART" id="SM00355">
    <property type="entry name" value="ZnF_C2H2"/>
    <property type="match status" value="2"/>
</dbReference>
<dbReference type="PANTHER" id="PTHR24379">
    <property type="entry name" value="KRAB AND ZINC FINGER DOMAIN-CONTAINING"/>
    <property type="match status" value="1"/>
</dbReference>
<sequence>MGFETHPVYTKTSSKMFSPANIERVLERAYDIRRNLPQTRQSLYPSIIENSHRPETHSARSEQLSSFTNFNSSTALYTWPVLPNSPYPPLPSVSEPKAIHPSSSVPVLNNESLTPNSMSTSRRSPFVENTDSEAGYIPSSGPPRVKQEECDPCVSVPCHCPVTSQTKLDDPDSRSDTDSRPAGRMILAIDGGPRWSDYATETKTSRGEGGSIWKCHWSTTSNGISKRCTYTGKKQLVRRHIETTHLRKKWSSSSSLSSDLQPSSRPYECEYCNDRFPQKTSLKIHVSSKHTKDYPWQCPDCPSKYNDPARLHRHRMGSHQYVPRDISRNSNKVRNNPKPKALEKDPFEIIPYAQYH</sequence>
<dbReference type="PANTHER" id="PTHR24379:SF121">
    <property type="entry name" value="C2H2-TYPE DOMAIN-CONTAINING PROTEIN"/>
    <property type="match status" value="1"/>
</dbReference>
<protein>
    <recommendedName>
        <fullName evidence="13">C2H2-type domain-containing protein</fullName>
    </recommendedName>
</protein>
<dbReference type="PROSITE" id="PS00028">
    <property type="entry name" value="ZINC_FINGER_C2H2_1"/>
    <property type="match status" value="2"/>
</dbReference>
<proteinExistence type="inferred from homology"/>
<dbReference type="Gene3D" id="3.30.160.60">
    <property type="entry name" value="Classic Zinc Finger"/>
    <property type="match status" value="1"/>
</dbReference>
<feature type="domain" description="C2H2-type" evidence="13">
    <location>
        <begin position="267"/>
        <end position="295"/>
    </location>
</feature>
<keyword evidence="4" id="KW-0677">Repeat</keyword>
<dbReference type="PROSITE" id="PS50157">
    <property type="entry name" value="ZINC_FINGER_C2H2_2"/>
    <property type="match status" value="1"/>
</dbReference>
<evidence type="ECO:0000256" key="9">
    <source>
        <dbReference type="ARBA" id="ARBA00023163"/>
    </source>
</evidence>
<evidence type="ECO:0000256" key="10">
    <source>
        <dbReference type="ARBA" id="ARBA00023242"/>
    </source>
</evidence>
<evidence type="ECO:0000259" key="13">
    <source>
        <dbReference type="PROSITE" id="PS50157"/>
    </source>
</evidence>
<dbReference type="AlphaFoldDB" id="A0A8H5LUK3"/>
<evidence type="ECO:0000256" key="5">
    <source>
        <dbReference type="ARBA" id="ARBA00022771"/>
    </source>
</evidence>
<evidence type="ECO:0000256" key="8">
    <source>
        <dbReference type="ARBA" id="ARBA00023125"/>
    </source>
</evidence>
<dbReference type="GO" id="GO:0003677">
    <property type="term" value="F:DNA binding"/>
    <property type="evidence" value="ECO:0007669"/>
    <property type="project" value="UniProtKB-KW"/>
</dbReference>
<dbReference type="EMBL" id="JAACJM010000012">
    <property type="protein sequence ID" value="KAF5369876.1"/>
    <property type="molecule type" value="Genomic_DNA"/>
</dbReference>
<keyword evidence="6" id="KW-0862">Zinc</keyword>
<evidence type="ECO:0000256" key="2">
    <source>
        <dbReference type="ARBA" id="ARBA00006991"/>
    </source>
</evidence>
<feature type="region of interest" description="Disordered" evidence="12">
    <location>
        <begin position="101"/>
        <end position="148"/>
    </location>
</feature>
<keyword evidence="9" id="KW-0804">Transcription</keyword>
<organism evidence="14 15">
    <name type="scientific">Tetrapyrgos nigripes</name>
    <dbReference type="NCBI Taxonomy" id="182062"/>
    <lineage>
        <taxon>Eukaryota</taxon>
        <taxon>Fungi</taxon>
        <taxon>Dikarya</taxon>
        <taxon>Basidiomycota</taxon>
        <taxon>Agaricomycotina</taxon>
        <taxon>Agaricomycetes</taxon>
        <taxon>Agaricomycetidae</taxon>
        <taxon>Agaricales</taxon>
        <taxon>Marasmiineae</taxon>
        <taxon>Marasmiaceae</taxon>
        <taxon>Tetrapyrgos</taxon>
    </lineage>
</organism>